<sequence>MGVKQKSPGPAAYTIQNTVGADTPAFSFGSMKRPSPGGLQGISPGPVYQLKTSVGRNKDLIFRHNPSHSFGTMERPDPAGINKLHRSPGPGEYKLGSVVGPTKPPAYKSAPSFGFGTSARLPGDPHVPKRLDRATLEKLNSTHGSHAAGMGQATGQTQEGAHDPELEATPGPGHYDGQSWRKKKPPAYSFGTTAQRPSASTRATRVPGPGKYKPGETTGDATMPTLRKNPAFGFGTARGGSFGRSTADDSPGPGSYVCPSAFGKQAGARRSLPRFSFGTSPRETGIYD</sequence>
<proteinExistence type="predicted"/>
<dbReference type="InterPro" id="IPR010736">
    <property type="entry name" value="SHIPPO-rpt"/>
</dbReference>
<accession>A0A7S0W906</accession>
<feature type="region of interest" description="Disordered" evidence="1">
    <location>
        <begin position="142"/>
        <end position="288"/>
    </location>
</feature>
<name>A0A7S0W906_9CRYP</name>
<gene>
    <name evidence="2" type="ORF">HTEP1355_LOCUS20084</name>
</gene>
<evidence type="ECO:0008006" key="3">
    <source>
        <dbReference type="Google" id="ProtNLM"/>
    </source>
</evidence>
<dbReference type="PANTHER" id="PTHR21580">
    <property type="entry name" value="SHIPPO-1-RELATED"/>
    <property type="match status" value="1"/>
</dbReference>
<dbReference type="AlphaFoldDB" id="A0A7S0W906"/>
<reference evidence="2" key="1">
    <citation type="submission" date="2021-01" db="EMBL/GenBank/DDBJ databases">
        <authorList>
            <person name="Corre E."/>
            <person name="Pelletier E."/>
            <person name="Niang G."/>
            <person name="Scheremetjew M."/>
            <person name="Finn R."/>
            <person name="Kale V."/>
            <person name="Holt S."/>
            <person name="Cochrane G."/>
            <person name="Meng A."/>
            <person name="Brown T."/>
            <person name="Cohen L."/>
        </authorList>
    </citation>
    <scope>NUCLEOTIDE SEQUENCE</scope>
    <source>
        <strain evidence="2">CCMP443</strain>
    </source>
</reference>
<evidence type="ECO:0000313" key="2">
    <source>
        <dbReference type="EMBL" id="CAD8806405.1"/>
    </source>
</evidence>
<dbReference type="PANTHER" id="PTHR21580:SF28">
    <property type="entry name" value="BOREALIN N-TERMINAL DOMAIN-CONTAINING PROTEIN-RELATED"/>
    <property type="match status" value="1"/>
</dbReference>
<evidence type="ECO:0000256" key="1">
    <source>
        <dbReference type="SAM" id="MobiDB-lite"/>
    </source>
</evidence>
<dbReference type="Pfam" id="PF07004">
    <property type="entry name" value="SHIPPO-rpt"/>
    <property type="match status" value="5"/>
</dbReference>
<organism evidence="2">
    <name type="scientific">Hemiselmis tepida</name>
    <dbReference type="NCBI Taxonomy" id="464990"/>
    <lineage>
        <taxon>Eukaryota</taxon>
        <taxon>Cryptophyceae</taxon>
        <taxon>Cryptomonadales</taxon>
        <taxon>Hemiselmidaceae</taxon>
        <taxon>Hemiselmis</taxon>
    </lineage>
</organism>
<dbReference type="InterPro" id="IPR051291">
    <property type="entry name" value="CIMAP"/>
</dbReference>
<protein>
    <recommendedName>
        <fullName evidence="3">Outer dense fiber protein 3</fullName>
    </recommendedName>
</protein>
<feature type="compositionally biased region" description="Polar residues" evidence="1">
    <location>
        <begin position="190"/>
        <end position="203"/>
    </location>
</feature>
<dbReference type="EMBL" id="HBFN01034604">
    <property type="protein sequence ID" value="CAD8806405.1"/>
    <property type="molecule type" value="Transcribed_RNA"/>
</dbReference>
<feature type="region of interest" description="Disordered" evidence="1">
    <location>
        <begin position="26"/>
        <end position="45"/>
    </location>
</feature>